<keyword evidence="2" id="KW-0472">Membrane</keyword>
<dbReference type="HOGENOM" id="CLU_407767_0_0_1"/>
<organism evidence="4">
    <name type="scientific">Laccaria bicolor (strain S238N-H82 / ATCC MYA-4686)</name>
    <name type="common">Bicoloured deceiver</name>
    <name type="synonym">Laccaria laccata var. bicolor</name>
    <dbReference type="NCBI Taxonomy" id="486041"/>
    <lineage>
        <taxon>Eukaryota</taxon>
        <taxon>Fungi</taxon>
        <taxon>Dikarya</taxon>
        <taxon>Basidiomycota</taxon>
        <taxon>Agaricomycotina</taxon>
        <taxon>Agaricomycetes</taxon>
        <taxon>Agaricomycetidae</taxon>
        <taxon>Agaricales</taxon>
        <taxon>Agaricineae</taxon>
        <taxon>Hydnangiaceae</taxon>
        <taxon>Laccaria</taxon>
    </lineage>
</organism>
<gene>
    <name evidence="3" type="ORF">LACBIDRAFT_323617</name>
</gene>
<evidence type="ECO:0000256" key="2">
    <source>
        <dbReference type="SAM" id="Phobius"/>
    </source>
</evidence>
<feature type="region of interest" description="Disordered" evidence="1">
    <location>
        <begin position="340"/>
        <end position="365"/>
    </location>
</feature>
<feature type="region of interest" description="Disordered" evidence="1">
    <location>
        <begin position="609"/>
        <end position="632"/>
    </location>
</feature>
<feature type="compositionally biased region" description="Low complexity" evidence="1">
    <location>
        <begin position="479"/>
        <end position="496"/>
    </location>
</feature>
<dbReference type="EMBL" id="DS547094">
    <property type="protein sequence ID" value="EDR12398.1"/>
    <property type="molecule type" value="Genomic_DNA"/>
</dbReference>
<feature type="compositionally biased region" description="Polar residues" evidence="1">
    <location>
        <begin position="469"/>
        <end position="478"/>
    </location>
</feature>
<dbReference type="GeneID" id="6072713"/>
<keyword evidence="4" id="KW-1185">Reference proteome</keyword>
<feature type="region of interest" description="Disordered" evidence="1">
    <location>
        <begin position="379"/>
        <end position="430"/>
    </location>
</feature>
<dbReference type="Proteomes" id="UP000001194">
    <property type="component" value="Unassembled WGS sequence"/>
</dbReference>
<feature type="region of interest" description="Disordered" evidence="1">
    <location>
        <begin position="531"/>
        <end position="587"/>
    </location>
</feature>
<keyword evidence="2" id="KW-1133">Transmembrane helix</keyword>
<name>B0CY82_LACBS</name>
<evidence type="ECO:0000256" key="1">
    <source>
        <dbReference type="SAM" id="MobiDB-lite"/>
    </source>
</evidence>
<evidence type="ECO:0000313" key="3">
    <source>
        <dbReference type="EMBL" id="EDR12398.1"/>
    </source>
</evidence>
<evidence type="ECO:0000313" key="4">
    <source>
        <dbReference type="Proteomes" id="UP000001194"/>
    </source>
</evidence>
<dbReference type="OrthoDB" id="2402916at2759"/>
<dbReference type="CDD" id="cd12087">
    <property type="entry name" value="TM_EGFR-like"/>
    <property type="match status" value="1"/>
</dbReference>
<dbReference type="AlphaFoldDB" id="B0CY82"/>
<proteinExistence type="predicted"/>
<feature type="compositionally biased region" description="Polar residues" evidence="1">
    <location>
        <begin position="611"/>
        <end position="622"/>
    </location>
</feature>
<feature type="transmembrane region" description="Helical" evidence="2">
    <location>
        <begin position="81"/>
        <end position="101"/>
    </location>
</feature>
<protein>
    <submittedName>
        <fullName evidence="3">Predicted protein</fullName>
    </submittedName>
</protein>
<sequence length="661" mass="70006">MRVDTLLGRQSDCIQCPDPAPCACAANQECFRINRLGPLRSLYLFCSLTLLLRDCYTCSQTKCVTTQGSNSKSSGGVSKGALAGGIVGALLFFAIAIFLFLRFRRTARVRKALVSRETKKDVPVPAETVLNRPDPTEKPTPLSDYNNVRVYSATSNATVDVGPEAQSSVPRPPYTYAHQAGLANPFDDTNSIQTAGSEGTNVIPIAFVPADSHRSPRSDAQTLPLATSIHPVRPTRSPDLNLNLDHVNVSNDNLRTVNPYATSMLSGISGISRNSYMSNASYSSDFLNEAPMIMMPTKGAVRQVLGVVKAEVINAGSISPNPSSDNLKVPTSTFVARPSVGSPLASTSFGPADVPKESDESLEVHDPFSDRHSSLITQHFASPSPSTTTFGQTPSVPDRELSSPDWAPSDHNLPWAQSGEPSRPSSMSTQAGSVINISSATRVNVGLRTLGSGATPRSPFRTTMGRLISPSSAASGTLQEQQQRALAHAQAQAQAQGLDKRRPISGSSAMSAASTRADSILESFPFVPPSPISDRPIRSPPVSPLADQSFVNGPSSPLAQHSFTVAPPSPLAHESSNPLPAPPNRRMLGLSTVSQLSTASSGLGSFPFQIDSGTSAESSNHPPSAFNGRQRASLDTLALTSDLSSYPLGFDQDTLSMPSQR</sequence>
<feature type="compositionally biased region" description="Basic and acidic residues" evidence="1">
    <location>
        <begin position="354"/>
        <end position="365"/>
    </location>
</feature>
<dbReference type="KEGG" id="lbc:LACBIDRAFT_323617"/>
<feature type="compositionally biased region" description="Polar residues" evidence="1">
    <location>
        <begin position="379"/>
        <end position="395"/>
    </location>
</feature>
<feature type="region of interest" description="Disordered" evidence="1">
    <location>
        <begin position="448"/>
        <end position="513"/>
    </location>
</feature>
<accession>B0CY82</accession>
<dbReference type="InParanoid" id="B0CY82"/>
<reference evidence="3 4" key="1">
    <citation type="journal article" date="2008" name="Nature">
        <title>The genome of Laccaria bicolor provides insights into mycorrhizal symbiosis.</title>
        <authorList>
            <person name="Martin F."/>
            <person name="Aerts A."/>
            <person name="Ahren D."/>
            <person name="Brun A."/>
            <person name="Danchin E.G.J."/>
            <person name="Duchaussoy F."/>
            <person name="Gibon J."/>
            <person name="Kohler A."/>
            <person name="Lindquist E."/>
            <person name="Pereda V."/>
            <person name="Salamov A."/>
            <person name="Shapiro H.J."/>
            <person name="Wuyts J."/>
            <person name="Blaudez D."/>
            <person name="Buee M."/>
            <person name="Brokstein P."/>
            <person name="Canbaeck B."/>
            <person name="Cohen D."/>
            <person name="Courty P.E."/>
            <person name="Coutinho P.M."/>
            <person name="Delaruelle C."/>
            <person name="Detter J.C."/>
            <person name="Deveau A."/>
            <person name="DiFazio S."/>
            <person name="Duplessis S."/>
            <person name="Fraissinet-Tachet L."/>
            <person name="Lucic E."/>
            <person name="Frey-Klett P."/>
            <person name="Fourrey C."/>
            <person name="Feussner I."/>
            <person name="Gay G."/>
            <person name="Grimwood J."/>
            <person name="Hoegger P.J."/>
            <person name="Jain P."/>
            <person name="Kilaru S."/>
            <person name="Labbe J."/>
            <person name="Lin Y.C."/>
            <person name="Legue V."/>
            <person name="Le Tacon F."/>
            <person name="Marmeisse R."/>
            <person name="Melayah D."/>
            <person name="Montanini B."/>
            <person name="Muratet M."/>
            <person name="Nehls U."/>
            <person name="Niculita-Hirzel H."/>
            <person name="Oudot-Le Secq M.P."/>
            <person name="Peter M."/>
            <person name="Quesneville H."/>
            <person name="Rajashekar B."/>
            <person name="Reich M."/>
            <person name="Rouhier N."/>
            <person name="Schmutz J."/>
            <person name="Yin T."/>
            <person name="Chalot M."/>
            <person name="Henrissat B."/>
            <person name="Kuees U."/>
            <person name="Lucas S."/>
            <person name="Van de Peer Y."/>
            <person name="Podila G.K."/>
            <person name="Polle A."/>
            <person name="Pukkila P.J."/>
            <person name="Richardson P.M."/>
            <person name="Rouze P."/>
            <person name="Sanders I.R."/>
            <person name="Stajich J.E."/>
            <person name="Tunlid A."/>
            <person name="Tuskan G."/>
            <person name="Grigoriev I.V."/>
        </authorList>
    </citation>
    <scope>NUCLEOTIDE SEQUENCE [LARGE SCALE GENOMIC DNA]</scope>
    <source>
        <strain evidence="4">S238N-H82 / ATCC MYA-4686</strain>
    </source>
</reference>
<dbReference type="STRING" id="486041.B0CY82"/>
<keyword evidence="2" id="KW-0812">Transmembrane</keyword>
<feature type="compositionally biased region" description="Polar residues" evidence="1">
    <location>
        <begin position="419"/>
        <end position="430"/>
    </location>
</feature>
<feature type="compositionally biased region" description="Polar residues" evidence="1">
    <location>
        <begin position="549"/>
        <end position="563"/>
    </location>
</feature>
<dbReference type="RefSeq" id="XP_001876662.1">
    <property type="nucleotide sequence ID" value="XM_001876627.1"/>
</dbReference>